<evidence type="ECO:0000256" key="13">
    <source>
        <dbReference type="ARBA" id="ARBA00031464"/>
    </source>
</evidence>
<evidence type="ECO:0000313" key="18">
    <source>
        <dbReference type="Proteomes" id="UP001147700"/>
    </source>
</evidence>
<dbReference type="CDD" id="cd02027">
    <property type="entry name" value="APSK"/>
    <property type="match status" value="1"/>
</dbReference>
<dbReference type="NCBIfam" id="NF003013">
    <property type="entry name" value="PRK03846.1"/>
    <property type="match status" value="1"/>
</dbReference>
<comment type="function">
    <text evidence="2 14 15">Catalyzes the synthesis of activated sulfate.</text>
</comment>
<dbReference type="Gene3D" id="3.40.50.300">
    <property type="entry name" value="P-loop containing nucleotide triphosphate hydrolases"/>
    <property type="match status" value="1"/>
</dbReference>
<evidence type="ECO:0000313" key="17">
    <source>
        <dbReference type="EMBL" id="MDA0140846.1"/>
    </source>
</evidence>
<feature type="binding site" evidence="14">
    <location>
        <begin position="38"/>
        <end position="45"/>
    </location>
    <ligand>
        <name>ATP</name>
        <dbReference type="ChEBI" id="CHEBI:30616"/>
    </ligand>
</feature>
<accession>A0ABT4RQK4</accession>
<feature type="active site" description="Phosphoserine intermediate" evidence="14">
    <location>
        <position position="112"/>
    </location>
</feature>
<gene>
    <name evidence="14 17" type="primary">cysC</name>
    <name evidence="17" type="ORF">OJ962_25340</name>
</gene>
<keyword evidence="10 14" id="KW-0067">ATP-binding</keyword>
<keyword evidence="18" id="KW-1185">Reference proteome</keyword>
<evidence type="ECO:0000256" key="9">
    <source>
        <dbReference type="ARBA" id="ARBA00022777"/>
    </source>
</evidence>
<dbReference type="EMBL" id="JAPCID010000046">
    <property type="protein sequence ID" value="MDA0140846.1"/>
    <property type="molecule type" value="Genomic_DNA"/>
</dbReference>
<dbReference type="EC" id="2.7.1.25" evidence="5 14"/>
<dbReference type="NCBIfam" id="TIGR00455">
    <property type="entry name" value="apsK"/>
    <property type="match status" value="1"/>
</dbReference>
<dbReference type="Proteomes" id="UP001147700">
    <property type="component" value="Unassembled WGS sequence"/>
</dbReference>
<keyword evidence="7 14" id="KW-0808">Transferase</keyword>
<dbReference type="Pfam" id="PF01583">
    <property type="entry name" value="APS_kinase"/>
    <property type="match status" value="1"/>
</dbReference>
<evidence type="ECO:0000259" key="16">
    <source>
        <dbReference type="Pfam" id="PF01583"/>
    </source>
</evidence>
<protein>
    <recommendedName>
        <fullName evidence="6 14">Adenylyl-sulfate kinase</fullName>
        <ecNumber evidence="5 14">2.7.1.25</ecNumber>
    </recommendedName>
    <alternativeName>
        <fullName evidence="12 14">APS kinase</fullName>
    </alternativeName>
    <alternativeName>
        <fullName evidence="13 14">ATP adenosine-5'-phosphosulfate 3'-phosphotransferase</fullName>
    </alternativeName>
    <alternativeName>
        <fullName evidence="11 14">Adenosine-5'-phosphosulfate kinase</fullName>
    </alternativeName>
</protein>
<dbReference type="GO" id="GO:0004020">
    <property type="term" value="F:adenylylsulfate kinase activity"/>
    <property type="evidence" value="ECO:0007669"/>
    <property type="project" value="UniProtKB-EC"/>
</dbReference>
<evidence type="ECO:0000256" key="14">
    <source>
        <dbReference type="HAMAP-Rule" id="MF_00065"/>
    </source>
</evidence>
<evidence type="ECO:0000256" key="6">
    <source>
        <dbReference type="ARBA" id="ARBA00018163"/>
    </source>
</evidence>
<sequence length="206" mass="22469">MRTSTMPAPHLRWQALEVDKDAHAALNGHRPRVLWLTGLSGAGKSTIANRLEHELFAAGVHTCVLDGDNVRHGLCGDLGFSDADRDENIRRVAEVAKLMVESGLVVIVAFISPFRAEREAARALFEPDEFVEVFVDAPLDVAEARDPKGLYRKARAGELNGFTGIDAPYEPPQAPELRVDTARLSPEAAAQVILDHLARTGLYAAR</sequence>
<dbReference type="SUPFAM" id="SSF52540">
    <property type="entry name" value="P-loop containing nucleoside triphosphate hydrolases"/>
    <property type="match status" value="1"/>
</dbReference>
<comment type="similarity">
    <text evidence="4 14 15">Belongs to the APS kinase family.</text>
</comment>
<evidence type="ECO:0000256" key="15">
    <source>
        <dbReference type="RuleBase" id="RU004347"/>
    </source>
</evidence>
<dbReference type="PANTHER" id="PTHR11055">
    <property type="entry name" value="BIFUNCTIONAL 3'-PHOSPHOADENOSINE 5'-PHOSPHOSULFATE SYNTHASE"/>
    <property type="match status" value="1"/>
</dbReference>
<name>A0ABT4RQK4_9ACTN</name>
<evidence type="ECO:0000256" key="8">
    <source>
        <dbReference type="ARBA" id="ARBA00022741"/>
    </source>
</evidence>
<evidence type="ECO:0000256" key="3">
    <source>
        <dbReference type="ARBA" id="ARBA00004806"/>
    </source>
</evidence>
<evidence type="ECO:0000256" key="7">
    <source>
        <dbReference type="ARBA" id="ARBA00022679"/>
    </source>
</evidence>
<evidence type="ECO:0000256" key="1">
    <source>
        <dbReference type="ARBA" id="ARBA00001823"/>
    </source>
</evidence>
<keyword evidence="14" id="KW-0597">Phosphoprotein</keyword>
<comment type="catalytic activity">
    <reaction evidence="1 14 15">
        <text>adenosine 5'-phosphosulfate + ATP = 3'-phosphoadenylyl sulfate + ADP + H(+)</text>
        <dbReference type="Rhea" id="RHEA:24152"/>
        <dbReference type="ChEBI" id="CHEBI:15378"/>
        <dbReference type="ChEBI" id="CHEBI:30616"/>
        <dbReference type="ChEBI" id="CHEBI:58243"/>
        <dbReference type="ChEBI" id="CHEBI:58339"/>
        <dbReference type="ChEBI" id="CHEBI:456216"/>
        <dbReference type="EC" id="2.7.1.25"/>
    </reaction>
</comment>
<dbReference type="InterPro" id="IPR027417">
    <property type="entry name" value="P-loop_NTPase"/>
</dbReference>
<evidence type="ECO:0000256" key="11">
    <source>
        <dbReference type="ARBA" id="ARBA00029724"/>
    </source>
</evidence>
<evidence type="ECO:0000256" key="4">
    <source>
        <dbReference type="ARBA" id="ARBA00007008"/>
    </source>
</evidence>
<comment type="caution">
    <text evidence="17">The sequence shown here is derived from an EMBL/GenBank/DDBJ whole genome shotgun (WGS) entry which is preliminary data.</text>
</comment>
<proteinExistence type="inferred from homology"/>
<feature type="domain" description="APS kinase" evidence="16">
    <location>
        <begin position="31"/>
        <end position="180"/>
    </location>
</feature>
<comment type="pathway">
    <text evidence="3 14 15">Sulfur metabolism; hydrogen sulfide biosynthesis; sulfite from sulfate: step 2/3.</text>
</comment>
<organism evidence="17 18">
    <name type="scientific">Solirubrobacter deserti</name>
    <dbReference type="NCBI Taxonomy" id="2282478"/>
    <lineage>
        <taxon>Bacteria</taxon>
        <taxon>Bacillati</taxon>
        <taxon>Actinomycetota</taxon>
        <taxon>Thermoleophilia</taxon>
        <taxon>Solirubrobacterales</taxon>
        <taxon>Solirubrobacteraceae</taxon>
        <taxon>Solirubrobacter</taxon>
    </lineage>
</organism>
<dbReference type="InterPro" id="IPR059117">
    <property type="entry name" value="APS_kinase_dom"/>
</dbReference>
<dbReference type="HAMAP" id="MF_00065">
    <property type="entry name" value="Adenylyl_sulf_kinase"/>
    <property type="match status" value="1"/>
</dbReference>
<reference evidence="17" key="1">
    <citation type="submission" date="2022-10" db="EMBL/GenBank/DDBJ databases">
        <title>The WGS of Solirubrobacter sp. CPCC 204708.</title>
        <authorList>
            <person name="Jiang Z."/>
        </authorList>
    </citation>
    <scope>NUCLEOTIDE SEQUENCE</scope>
    <source>
        <strain evidence="17">CPCC 204708</strain>
    </source>
</reference>
<evidence type="ECO:0000256" key="2">
    <source>
        <dbReference type="ARBA" id="ARBA00002632"/>
    </source>
</evidence>
<dbReference type="InterPro" id="IPR002891">
    <property type="entry name" value="APS"/>
</dbReference>
<keyword evidence="9 14" id="KW-0418">Kinase</keyword>
<evidence type="ECO:0000256" key="12">
    <source>
        <dbReference type="ARBA" id="ARBA00031393"/>
    </source>
</evidence>
<evidence type="ECO:0000256" key="10">
    <source>
        <dbReference type="ARBA" id="ARBA00022840"/>
    </source>
</evidence>
<evidence type="ECO:0000256" key="5">
    <source>
        <dbReference type="ARBA" id="ARBA00012121"/>
    </source>
</evidence>
<keyword evidence="8 14" id="KW-0547">Nucleotide-binding</keyword>
<dbReference type="PANTHER" id="PTHR11055:SF63">
    <property type="entry name" value="ADENYLYL-SULFATE KINASE 1, CHLOROPLASTIC"/>
    <property type="match status" value="1"/>
</dbReference>